<dbReference type="EC" id="3.5.1.18" evidence="5"/>
<dbReference type="KEGG" id="kbs:EPA93_02240"/>
<evidence type="ECO:0000256" key="6">
    <source>
        <dbReference type="ARBA" id="ARBA00016853"/>
    </source>
</evidence>
<dbReference type="GO" id="GO:0009014">
    <property type="term" value="F:succinyl-diaminopimelate desuccinylase activity"/>
    <property type="evidence" value="ECO:0007669"/>
    <property type="project" value="UniProtKB-EC"/>
</dbReference>
<evidence type="ECO:0000256" key="3">
    <source>
        <dbReference type="ARBA" id="ARBA00005130"/>
    </source>
</evidence>
<dbReference type="PANTHER" id="PTHR43808">
    <property type="entry name" value="ACETYLORNITHINE DEACETYLASE"/>
    <property type="match status" value="1"/>
</dbReference>
<evidence type="ECO:0000256" key="1">
    <source>
        <dbReference type="ARBA" id="ARBA00001941"/>
    </source>
</evidence>
<dbReference type="InterPro" id="IPR036264">
    <property type="entry name" value="Bact_exopeptidase_dim_dom"/>
</dbReference>
<sequence length="403" mass="43621">MQQALRAIIAEHQESWIDFTKALIEIPSENPPGVAYRACVDLLAARLADLGLEYTLLEASTSSQSPAEPGYCLLSSYGQGEKTLYFHGHYDVVPASVPRQFQPYLADGKLFGRGSSDMKGGLVAMLAAVQAIKECNIPLRGKIGLAIVPDEETGGQRGAQYLAERGLLGSNGIGMLTAEPTDGNVWNANRGAISLRVRVKGKPAHVGLHYQGVNAFEHMLIVANALNEYKREISRSQTLFHIEPEAARSSILLLGGQSFGGSNFNVVPAVCTFTVDRRINPEEDLAEEKQHLLALFERLKGQGIELDIEIFQEAPSSGVSETYPLAQMLASTIATVTGKVPSFELCPGLLETRWYAQLGIPAFAYGPGLLSVSHGPHEYIPVKNIAECALIYAMTAVQLLNKD</sequence>
<dbReference type="Proteomes" id="UP000290365">
    <property type="component" value="Chromosome"/>
</dbReference>
<evidence type="ECO:0000256" key="4">
    <source>
        <dbReference type="ARBA" id="ARBA00006247"/>
    </source>
</evidence>
<evidence type="ECO:0000256" key="9">
    <source>
        <dbReference type="ARBA" id="ARBA00022833"/>
    </source>
</evidence>
<dbReference type="Gene3D" id="3.30.70.360">
    <property type="match status" value="1"/>
</dbReference>
<dbReference type="SUPFAM" id="SSF53187">
    <property type="entry name" value="Zn-dependent exopeptidases"/>
    <property type="match status" value="1"/>
</dbReference>
<keyword evidence="8" id="KW-0378">Hydrolase</keyword>
<evidence type="ECO:0000256" key="11">
    <source>
        <dbReference type="ARBA" id="ARBA00051301"/>
    </source>
</evidence>
<evidence type="ECO:0000256" key="7">
    <source>
        <dbReference type="ARBA" id="ARBA00022723"/>
    </source>
</evidence>
<reference evidence="13 14" key="1">
    <citation type="submission" date="2019-01" db="EMBL/GenBank/DDBJ databases">
        <title>Ktedonosporobacter rubrisoli SCAWS-G2.</title>
        <authorList>
            <person name="Huang Y."/>
            <person name="Yan B."/>
        </authorList>
    </citation>
    <scope>NUCLEOTIDE SEQUENCE [LARGE SCALE GENOMIC DNA]</scope>
    <source>
        <strain evidence="13 14">SCAWS-G2</strain>
    </source>
</reference>
<comment type="cofactor">
    <cofactor evidence="1">
        <name>Co(2+)</name>
        <dbReference type="ChEBI" id="CHEBI:48828"/>
    </cofactor>
</comment>
<dbReference type="GO" id="GO:0009089">
    <property type="term" value="P:lysine biosynthetic process via diaminopimelate"/>
    <property type="evidence" value="ECO:0007669"/>
    <property type="project" value="UniProtKB-UniPathway"/>
</dbReference>
<comment type="pathway">
    <text evidence="3">Amino-acid biosynthesis; L-lysine biosynthesis via DAP pathway; LL-2,6-diaminopimelate from (S)-tetrahydrodipicolinate (succinylase route): step 3/3.</text>
</comment>
<comment type="similarity">
    <text evidence="4">Belongs to the peptidase M20A family.</text>
</comment>
<protein>
    <recommendedName>
        <fullName evidence="6">Probable succinyl-diaminopimelate desuccinylase</fullName>
        <ecNumber evidence="5">3.5.1.18</ecNumber>
    </recommendedName>
</protein>
<dbReference type="InterPro" id="IPR010182">
    <property type="entry name" value="ArgE/DapE"/>
</dbReference>
<dbReference type="GO" id="GO:0046872">
    <property type="term" value="F:metal ion binding"/>
    <property type="evidence" value="ECO:0007669"/>
    <property type="project" value="UniProtKB-KW"/>
</dbReference>
<keyword evidence="10" id="KW-0170">Cobalt</keyword>
<gene>
    <name evidence="13" type="ORF">EPA93_02240</name>
</gene>
<keyword evidence="14" id="KW-1185">Reference proteome</keyword>
<dbReference type="Gene3D" id="3.40.630.10">
    <property type="entry name" value="Zn peptidases"/>
    <property type="match status" value="1"/>
</dbReference>
<accession>A0A4P6JII1</accession>
<dbReference type="InterPro" id="IPR001261">
    <property type="entry name" value="ArgE/DapE_CS"/>
</dbReference>
<dbReference type="OrthoDB" id="9792335at2"/>
<evidence type="ECO:0000313" key="14">
    <source>
        <dbReference type="Proteomes" id="UP000290365"/>
    </source>
</evidence>
<comment type="cofactor">
    <cofactor evidence="2">
        <name>Zn(2+)</name>
        <dbReference type="ChEBI" id="CHEBI:29105"/>
    </cofactor>
</comment>
<dbReference type="AlphaFoldDB" id="A0A4P6JII1"/>
<organism evidence="13 14">
    <name type="scientific">Ktedonosporobacter rubrisoli</name>
    <dbReference type="NCBI Taxonomy" id="2509675"/>
    <lineage>
        <taxon>Bacteria</taxon>
        <taxon>Bacillati</taxon>
        <taxon>Chloroflexota</taxon>
        <taxon>Ktedonobacteria</taxon>
        <taxon>Ktedonobacterales</taxon>
        <taxon>Ktedonosporobacteraceae</taxon>
        <taxon>Ktedonosporobacter</taxon>
    </lineage>
</organism>
<dbReference type="EMBL" id="CP035758">
    <property type="protein sequence ID" value="QBD74875.1"/>
    <property type="molecule type" value="Genomic_DNA"/>
</dbReference>
<dbReference type="RefSeq" id="WP_129885474.1">
    <property type="nucleotide sequence ID" value="NZ_CP035758.1"/>
</dbReference>
<feature type="domain" description="Peptidase M20 dimerisation" evidence="12">
    <location>
        <begin position="187"/>
        <end position="300"/>
    </location>
</feature>
<dbReference type="Pfam" id="PF07687">
    <property type="entry name" value="M20_dimer"/>
    <property type="match status" value="1"/>
</dbReference>
<name>A0A4P6JII1_KTERU</name>
<evidence type="ECO:0000313" key="13">
    <source>
        <dbReference type="EMBL" id="QBD74875.1"/>
    </source>
</evidence>
<dbReference type="Pfam" id="PF01546">
    <property type="entry name" value="Peptidase_M20"/>
    <property type="match status" value="1"/>
</dbReference>
<keyword evidence="7" id="KW-0479">Metal-binding</keyword>
<dbReference type="NCBIfam" id="TIGR01910">
    <property type="entry name" value="DapE-ArgE"/>
    <property type="match status" value="1"/>
</dbReference>
<evidence type="ECO:0000259" key="12">
    <source>
        <dbReference type="Pfam" id="PF07687"/>
    </source>
</evidence>
<dbReference type="InterPro" id="IPR011650">
    <property type="entry name" value="Peptidase_M20_dimer"/>
</dbReference>
<dbReference type="InterPro" id="IPR002933">
    <property type="entry name" value="Peptidase_M20"/>
</dbReference>
<dbReference type="UniPathway" id="UPA00034">
    <property type="reaction ID" value="UER00021"/>
</dbReference>
<dbReference type="PROSITE" id="PS00759">
    <property type="entry name" value="ARGE_DAPE_CPG2_2"/>
    <property type="match status" value="1"/>
</dbReference>
<evidence type="ECO:0000256" key="5">
    <source>
        <dbReference type="ARBA" id="ARBA00011921"/>
    </source>
</evidence>
<evidence type="ECO:0000256" key="2">
    <source>
        <dbReference type="ARBA" id="ARBA00001947"/>
    </source>
</evidence>
<dbReference type="InterPro" id="IPR050072">
    <property type="entry name" value="Peptidase_M20A"/>
</dbReference>
<keyword evidence="9" id="KW-0862">Zinc</keyword>
<dbReference type="PANTHER" id="PTHR43808:SF32">
    <property type="entry name" value="ARGE_DAPE-RELATED DEACYLASE"/>
    <property type="match status" value="1"/>
</dbReference>
<proteinExistence type="inferred from homology"/>
<evidence type="ECO:0000256" key="10">
    <source>
        <dbReference type="ARBA" id="ARBA00023285"/>
    </source>
</evidence>
<evidence type="ECO:0000256" key="8">
    <source>
        <dbReference type="ARBA" id="ARBA00022801"/>
    </source>
</evidence>
<dbReference type="SUPFAM" id="SSF55031">
    <property type="entry name" value="Bacterial exopeptidase dimerisation domain"/>
    <property type="match status" value="1"/>
</dbReference>
<comment type="catalytic activity">
    <reaction evidence="11">
        <text>N-succinyl-(2S,6S)-2,6-diaminopimelate + H2O = (2S,6S)-2,6-diaminopimelate + succinate</text>
        <dbReference type="Rhea" id="RHEA:22608"/>
        <dbReference type="ChEBI" id="CHEBI:15377"/>
        <dbReference type="ChEBI" id="CHEBI:30031"/>
        <dbReference type="ChEBI" id="CHEBI:57609"/>
        <dbReference type="ChEBI" id="CHEBI:58087"/>
        <dbReference type="EC" id="3.5.1.18"/>
    </reaction>
</comment>